<sequence length="135" mass="14714">MNQRNLLYVLLACSGVCCESESSLFTHSLAWQCITSSGCERADAVTGIDRAWVGTNQIDLYSSTDVGISNQLTRVPSPDAPEGCKFLYGLNLFGHSLEPLVICRAGDGDGFDFDVEIPNSNPTSASAWHVEIRRR</sequence>
<evidence type="ECO:0000313" key="1">
    <source>
        <dbReference type="EMBL" id="ACY17386.1"/>
    </source>
</evidence>
<organism evidence="1 2">
    <name type="scientific">Haliangium ochraceum (strain DSM 14365 / JCM 11303 / SMP-2)</name>
    <dbReference type="NCBI Taxonomy" id="502025"/>
    <lineage>
        <taxon>Bacteria</taxon>
        <taxon>Pseudomonadati</taxon>
        <taxon>Myxococcota</taxon>
        <taxon>Polyangia</taxon>
        <taxon>Haliangiales</taxon>
        <taxon>Kofleriaceae</taxon>
        <taxon>Haliangium</taxon>
    </lineage>
</organism>
<name>D0LU22_HALO1</name>
<accession>D0LU22</accession>
<dbReference type="STRING" id="502025.Hoch_4897"/>
<keyword evidence="2" id="KW-1185">Reference proteome</keyword>
<reference evidence="1 2" key="1">
    <citation type="journal article" date="2010" name="Stand. Genomic Sci.">
        <title>Complete genome sequence of Haliangium ochraceum type strain (SMP-2).</title>
        <authorList>
            <consortium name="US DOE Joint Genome Institute (JGI-PGF)"/>
            <person name="Ivanova N."/>
            <person name="Daum C."/>
            <person name="Lang E."/>
            <person name="Abt B."/>
            <person name="Kopitz M."/>
            <person name="Saunders E."/>
            <person name="Lapidus A."/>
            <person name="Lucas S."/>
            <person name="Glavina Del Rio T."/>
            <person name="Nolan M."/>
            <person name="Tice H."/>
            <person name="Copeland A."/>
            <person name="Cheng J.F."/>
            <person name="Chen F."/>
            <person name="Bruce D."/>
            <person name="Goodwin L."/>
            <person name="Pitluck S."/>
            <person name="Mavromatis K."/>
            <person name="Pati A."/>
            <person name="Mikhailova N."/>
            <person name="Chen A."/>
            <person name="Palaniappan K."/>
            <person name="Land M."/>
            <person name="Hauser L."/>
            <person name="Chang Y.J."/>
            <person name="Jeffries C.D."/>
            <person name="Detter J.C."/>
            <person name="Brettin T."/>
            <person name="Rohde M."/>
            <person name="Goker M."/>
            <person name="Bristow J."/>
            <person name="Markowitz V."/>
            <person name="Eisen J.A."/>
            <person name="Hugenholtz P."/>
            <person name="Kyrpides N.C."/>
            <person name="Klenk H.P."/>
        </authorList>
    </citation>
    <scope>NUCLEOTIDE SEQUENCE [LARGE SCALE GENOMIC DNA]</scope>
    <source>
        <strain evidence="2">DSM 14365 / CIP 107738 / JCM 11303 / AJ 13395 / SMP-2</strain>
    </source>
</reference>
<dbReference type="EMBL" id="CP001804">
    <property type="protein sequence ID" value="ACY17386.1"/>
    <property type="molecule type" value="Genomic_DNA"/>
</dbReference>
<dbReference type="AlphaFoldDB" id="D0LU22"/>
<dbReference type="Proteomes" id="UP000001880">
    <property type="component" value="Chromosome"/>
</dbReference>
<protein>
    <submittedName>
        <fullName evidence="1">Uncharacterized protein</fullName>
    </submittedName>
</protein>
<proteinExistence type="predicted"/>
<gene>
    <name evidence="1" type="ordered locus">Hoch_4897</name>
</gene>
<evidence type="ECO:0000313" key="2">
    <source>
        <dbReference type="Proteomes" id="UP000001880"/>
    </source>
</evidence>
<dbReference type="HOGENOM" id="CLU_156493_0_0_7"/>
<dbReference type="KEGG" id="hoh:Hoch_4897"/>